<evidence type="ECO:0000313" key="3">
    <source>
        <dbReference type="Proteomes" id="UP000637061"/>
    </source>
</evidence>
<comment type="caution">
    <text evidence="2">The sequence shown here is derived from an EMBL/GenBank/DDBJ whole genome shotgun (WGS) entry which is preliminary data.</text>
</comment>
<dbReference type="InterPro" id="IPR004843">
    <property type="entry name" value="Calcineurin-like_PHP"/>
</dbReference>
<gene>
    <name evidence="2" type="ORF">JEU22_02920</name>
</gene>
<evidence type="ECO:0000313" key="2">
    <source>
        <dbReference type="EMBL" id="MBI6882852.1"/>
    </source>
</evidence>
<sequence length="292" mass="33611">MLRIGVLSDCHLESEAALEDIYPMLPKPGSVDVLLLAGDATRGQWGYRLCVMIHEHLECPVLYTPGNHEFYYTHGLHCTMDEMEADCRKEFESHPHVHYLQADSIVIGDVSFFGATWWTNFRGYGSDNMAEAMAISDLVADFRFINVEPMTEEEAAKRVINLNRASGVMRGRAYYENAGKSFHHKITAQYMIDLNLECAARYRKWHESTPGKKVLMTHFPMLKELQHTNFLPNPYFVSADDLFIQQFPPDLLVFGHTHCNFQKMVNGVMCVSNQYGYQREQTAFDARFVYEI</sequence>
<dbReference type="SUPFAM" id="SSF56300">
    <property type="entry name" value="Metallo-dependent phosphatases"/>
    <property type="match status" value="1"/>
</dbReference>
<dbReference type="Proteomes" id="UP000637061">
    <property type="component" value="Unassembled WGS sequence"/>
</dbReference>
<dbReference type="GO" id="GO:0016787">
    <property type="term" value="F:hydrolase activity"/>
    <property type="evidence" value="ECO:0007669"/>
    <property type="project" value="InterPro"/>
</dbReference>
<name>A0A8I1EBA4_PSEPU</name>
<feature type="domain" description="Calcineurin-like phosphoesterase" evidence="1">
    <location>
        <begin position="2"/>
        <end position="259"/>
    </location>
</feature>
<proteinExistence type="predicted"/>
<accession>A0A8I1EBA4</accession>
<protein>
    <submittedName>
        <fullName evidence="2">Metallophosphoesterase</fullName>
    </submittedName>
</protein>
<reference evidence="2" key="1">
    <citation type="submission" date="2020-12" db="EMBL/GenBank/DDBJ databases">
        <title>Enhanced detection system for hospital associated transmission using whole genome sequencing surveillance.</title>
        <authorList>
            <person name="Harrison L.H."/>
            <person name="Van Tyne D."/>
            <person name="Marsh J.W."/>
            <person name="Griffith M.P."/>
            <person name="Snyder D.J."/>
            <person name="Cooper V.S."/>
            <person name="Mustapha M."/>
        </authorList>
    </citation>
    <scope>NUCLEOTIDE SEQUENCE</scope>
    <source>
        <strain evidence="2">PSB00042</strain>
    </source>
</reference>
<dbReference type="EMBL" id="JAEHTE010000002">
    <property type="protein sequence ID" value="MBI6882852.1"/>
    <property type="molecule type" value="Genomic_DNA"/>
</dbReference>
<organism evidence="2 3">
    <name type="scientific">Pseudomonas putida</name>
    <name type="common">Arthrobacter siderocapsulatus</name>
    <dbReference type="NCBI Taxonomy" id="303"/>
    <lineage>
        <taxon>Bacteria</taxon>
        <taxon>Pseudomonadati</taxon>
        <taxon>Pseudomonadota</taxon>
        <taxon>Gammaproteobacteria</taxon>
        <taxon>Pseudomonadales</taxon>
        <taxon>Pseudomonadaceae</taxon>
        <taxon>Pseudomonas</taxon>
    </lineage>
</organism>
<dbReference type="AlphaFoldDB" id="A0A8I1EBA4"/>
<dbReference type="PANTHER" id="PTHR37844">
    <property type="entry name" value="SER/THR PROTEIN PHOSPHATASE SUPERFAMILY (AFU_ORTHOLOGUE AFUA_1G14840)"/>
    <property type="match status" value="1"/>
</dbReference>
<dbReference type="PANTHER" id="PTHR37844:SF2">
    <property type="entry name" value="SER_THR PROTEIN PHOSPHATASE SUPERFAMILY (AFU_ORTHOLOGUE AFUA_1G14840)"/>
    <property type="match status" value="1"/>
</dbReference>
<dbReference type="Pfam" id="PF00149">
    <property type="entry name" value="Metallophos"/>
    <property type="match status" value="1"/>
</dbReference>
<dbReference type="Gene3D" id="3.60.21.10">
    <property type="match status" value="1"/>
</dbReference>
<evidence type="ECO:0000259" key="1">
    <source>
        <dbReference type="Pfam" id="PF00149"/>
    </source>
</evidence>
<dbReference type="InterPro" id="IPR029052">
    <property type="entry name" value="Metallo-depent_PP-like"/>
</dbReference>
<dbReference type="RefSeq" id="WP_198746476.1">
    <property type="nucleotide sequence ID" value="NZ_JAEHTE010000002.1"/>
</dbReference>